<dbReference type="Gene3D" id="1.20.1260.30">
    <property type="match status" value="1"/>
</dbReference>
<keyword evidence="10" id="KW-1185">Reference proteome</keyword>
<evidence type="ECO:0000256" key="3">
    <source>
        <dbReference type="ARBA" id="ARBA00022679"/>
    </source>
</evidence>
<dbReference type="Pfam" id="PF02384">
    <property type="entry name" value="N6_Mtase"/>
    <property type="match status" value="1"/>
</dbReference>
<organism evidence="9 10">
    <name type="scientific">Methanofervidicoccus abyssi</name>
    <dbReference type="NCBI Taxonomy" id="2082189"/>
    <lineage>
        <taxon>Archaea</taxon>
        <taxon>Methanobacteriati</taxon>
        <taxon>Methanobacteriota</taxon>
        <taxon>Methanomada group</taxon>
        <taxon>Methanococci</taxon>
        <taxon>Methanococcales</taxon>
        <taxon>Methanofervidicoccus</taxon>
    </lineage>
</organism>
<feature type="domain" description="N6 adenine-specific DNA methyltransferase N-terminal" evidence="8">
    <location>
        <begin position="6"/>
        <end position="115"/>
    </location>
</feature>
<proteinExistence type="predicted"/>
<gene>
    <name evidence="9" type="ORF">MHHB_P0785</name>
</gene>
<dbReference type="Pfam" id="PF12161">
    <property type="entry name" value="HsdM_N"/>
    <property type="match status" value="1"/>
</dbReference>
<dbReference type="Gene3D" id="3.40.50.150">
    <property type="entry name" value="Vaccinia Virus protein VP39"/>
    <property type="match status" value="1"/>
</dbReference>
<name>A0A401HQR3_9EURY</name>
<protein>
    <recommendedName>
        <fullName evidence="1">site-specific DNA-methyltransferase (adenine-specific)</fullName>
        <ecNumber evidence="1">2.1.1.72</ecNumber>
    </recommendedName>
</protein>
<comment type="caution">
    <text evidence="9">The sequence shown here is derived from an EMBL/GenBank/DDBJ whole genome shotgun (WGS) entry which is preliminary data.</text>
</comment>
<evidence type="ECO:0000259" key="7">
    <source>
        <dbReference type="Pfam" id="PF02384"/>
    </source>
</evidence>
<evidence type="ECO:0000313" key="10">
    <source>
        <dbReference type="Proteomes" id="UP000290527"/>
    </source>
</evidence>
<dbReference type="GO" id="GO:0032259">
    <property type="term" value="P:methylation"/>
    <property type="evidence" value="ECO:0007669"/>
    <property type="project" value="UniProtKB-KW"/>
</dbReference>
<dbReference type="InterPro" id="IPR038333">
    <property type="entry name" value="T1MK-like_N_sf"/>
</dbReference>
<evidence type="ECO:0000256" key="5">
    <source>
        <dbReference type="ARBA" id="ARBA00022747"/>
    </source>
</evidence>
<keyword evidence="3 9" id="KW-0808">Transferase</keyword>
<evidence type="ECO:0000256" key="1">
    <source>
        <dbReference type="ARBA" id="ARBA00011900"/>
    </source>
</evidence>
<dbReference type="PROSITE" id="PS00092">
    <property type="entry name" value="N6_MTASE"/>
    <property type="match status" value="1"/>
</dbReference>
<keyword evidence="4" id="KW-0949">S-adenosyl-L-methionine</keyword>
<dbReference type="EMBL" id="BFAX01000003">
    <property type="protein sequence ID" value="GBF36555.1"/>
    <property type="molecule type" value="Genomic_DNA"/>
</dbReference>
<evidence type="ECO:0000259" key="8">
    <source>
        <dbReference type="Pfam" id="PF12161"/>
    </source>
</evidence>
<dbReference type="InterPro" id="IPR029063">
    <property type="entry name" value="SAM-dependent_MTases_sf"/>
</dbReference>
<keyword evidence="2 9" id="KW-0489">Methyltransferase</keyword>
<dbReference type="GO" id="GO:0008170">
    <property type="term" value="F:N-methyltransferase activity"/>
    <property type="evidence" value="ECO:0007669"/>
    <property type="project" value="InterPro"/>
</dbReference>
<dbReference type="PANTHER" id="PTHR42933">
    <property type="entry name" value="SLR6095 PROTEIN"/>
    <property type="match status" value="1"/>
</dbReference>
<dbReference type="PRINTS" id="PR00507">
    <property type="entry name" value="N12N6MTFRASE"/>
</dbReference>
<dbReference type="PANTHER" id="PTHR42933:SF4">
    <property type="entry name" value="TYPE I RESTRICTION ENZYME ECOKI METHYLASE SUBUNIT"/>
    <property type="match status" value="1"/>
</dbReference>
<dbReference type="InterPro" id="IPR051537">
    <property type="entry name" value="DNA_Adenine_Mtase"/>
</dbReference>
<dbReference type="SUPFAM" id="SSF53335">
    <property type="entry name" value="S-adenosyl-L-methionine-dependent methyltransferases"/>
    <property type="match status" value="1"/>
</dbReference>
<sequence>MDRQTLKSKFKQACDLLRNEIASVNYIIQLSWMLFLKLYDDLEDERELKSKLKGETYQRNIPSPYRWKDWVHKDWRSEELINFINNELFPFLSKLDGDGEKELIATIFSGKEIQNFLRDGYKLREVALLLDELEFRTREDIYIISTLYEELLPEIGEMGKYAGEYYTPRPIIRLMVKIVNPKLGEKILDPFLGSAGFLIESYNHILRNKEVFTTKETKILYNMFYGQEKKDVPYLIGIMNLLLHNLPTSHIYKVDTFAEDVRKIQEKDRVDVILTNPPFGGKFDKRFKVNFPVKSSKTELMALQYVMRKIKRGGRVGIVVPEGVLSNTTGPFVRVRKELLENYNVHTIISLPKGVFIASGKTPVKTDLLFFDKTGPTEEIWYYEHKHPLGMVKTRYGKWVEKQYTKTDPIKDEYLLDCYEKWKNRGISENSWIVKIDEIDKETYELTPRNPNKFKKKEYRPSTEILEDVLREEREVMKLLEELRGVLR</sequence>
<reference evidence="9 10" key="1">
    <citation type="journal article" date="2019" name="Int. J. Syst. Evol. Microbiol.">
        <title>Methanofervidicoccus abyssi gen. nov., sp. nov., a hydrogenotrophic methanogen, isolated from a hydrothermal vent chimney in the Mid-Cayman Spreading Center, the Caribbean Sea.</title>
        <authorList>
            <person name="Sakai S."/>
            <person name="Takaki Y."/>
            <person name="Miyazaki M."/>
            <person name="Ogawara M."/>
            <person name="Yanagawa K."/>
            <person name="Miyazaki J."/>
            <person name="Takai K."/>
        </authorList>
    </citation>
    <scope>NUCLEOTIDE SEQUENCE [LARGE SCALE GENOMIC DNA]</scope>
    <source>
        <strain evidence="9 10">HHB</strain>
    </source>
</reference>
<dbReference type="EC" id="2.1.1.72" evidence="1"/>
<dbReference type="InterPro" id="IPR002052">
    <property type="entry name" value="DNA_methylase_N6_adenine_CS"/>
</dbReference>
<dbReference type="Proteomes" id="UP000290527">
    <property type="component" value="Unassembled WGS sequence"/>
</dbReference>
<dbReference type="InterPro" id="IPR003356">
    <property type="entry name" value="DNA_methylase_A-5"/>
</dbReference>
<dbReference type="InterPro" id="IPR022749">
    <property type="entry name" value="D12N6_MeTrfase_N"/>
</dbReference>
<comment type="catalytic activity">
    <reaction evidence="6">
        <text>a 2'-deoxyadenosine in DNA + S-adenosyl-L-methionine = an N(6)-methyl-2'-deoxyadenosine in DNA + S-adenosyl-L-homocysteine + H(+)</text>
        <dbReference type="Rhea" id="RHEA:15197"/>
        <dbReference type="Rhea" id="RHEA-COMP:12418"/>
        <dbReference type="Rhea" id="RHEA-COMP:12419"/>
        <dbReference type="ChEBI" id="CHEBI:15378"/>
        <dbReference type="ChEBI" id="CHEBI:57856"/>
        <dbReference type="ChEBI" id="CHEBI:59789"/>
        <dbReference type="ChEBI" id="CHEBI:90615"/>
        <dbReference type="ChEBI" id="CHEBI:90616"/>
        <dbReference type="EC" id="2.1.1.72"/>
    </reaction>
</comment>
<dbReference type="GO" id="GO:0009307">
    <property type="term" value="P:DNA restriction-modification system"/>
    <property type="evidence" value="ECO:0007669"/>
    <property type="project" value="UniProtKB-KW"/>
</dbReference>
<evidence type="ECO:0000256" key="2">
    <source>
        <dbReference type="ARBA" id="ARBA00022603"/>
    </source>
</evidence>
<accession>A0A401HQR3</accession>
<dbReference type="RefSeq" id="WP_131007321.1">
    <property type="nucleotide sequence ID" value="NZ_BFAX01000003.1"/>
</dbReference>
<dbReference type="AlphaFoldDB" id="A0A401HQR3"/>
<dbReference type="GO" id="GO:0003677">
    <property type="term" value="F:DNA binding"/>
    <property type="evidence" value="ECO:0007669"/>
    <property type="project" value="InterPro"/>
</dbReference>
<evidence type="ECO:0000256" key="4">
    <source>
        <dbReference type="ARBA" id="ARBA00022691"/>
    </source>
</evidence>
<dbReference type="GO" id="GO:0009007">
    <property type="term" value="F:site-specific DNA-methyltransferase (adenine-specific) activity"/>
    <property type="evidence" value="ECO:0007669"/>
    <property type="project" value="UniProtKB-EC"/>
</dbReference>
<keyword evidence="5" id="KW-0680">Restriction system</keyword>
<evidence type="ECO:0000313" key="9">
    <source>
        <dbReference type="EMBL" id="GBF36555.1"/>
    </source>
</evidence>
<feature type="domain" description="DNA methylase adenine-specific" evidence="7">
    <location>
        <begin position="143"/>
        <end position="456"/>
    </location>
</feature>
<evidence type="ECO:0000256" key="6">
    <source>
        <dbReference type="ARBA" id="ARBA00047942"/>
    </source>
</evidence>
<dbReference type="OrthoDB" id="45790at2157"/>